<feature type="transmembrane region" description="Helical" evidence="7">
    <location>
        <begin position="135"/>
        <end position="163"/>
    </location>
</feature>
<reference evidence="8 9" key="1">
    <citation type="submission" date="2016-07" db="EMBL/GenBank/DDBJ databases">
        <title>Pervasive Adenine N6-methylation of Active Genes in Fungi.</title>
        <authorList>
            <consortium name="DOE Joint Genome Institute"/>
            <person name="Mondo S.J."/>
            <person name="Dannebaum R.O."/>
            <person name="Kuo R.C."/>
            <person name="Labutti K."/>
            <person name="Haridas S."/>
            <person name="Kuo A."/>
            <person name="Salamov A."/>
            <person name="Ahrendt S.R."/>
            <person name="Lipzen A."/>
            <person name="Sullivan W."/>
            <person name="Andreopoulos W.B."/>
            <person name="Clum A."/>
            <person name="Lindquist E."/>
            <person name="Daum C."/>
            <person name="Ramamoorthy G.K."/>
            <person name="Gryganskyi A."/>
            <person name="Culley D."/>
            <person name="Magnuson J.K."/>
            <person name="James T.Y."/>
            <person name="O'Malley M.A."/>
            <person name="Stajich J.E."/>
            <person name="Spatafora J.W."/>
            <person name="Visel A."/>
            <person name="Grigoriev I.V."/>
        </authorList>
    </citation>
    <scope>NUCLEOTIDE SEQUENCE [LARGE SCALE GENOMIC DNA]</scope>
    <source>
        <strain evidence="8 9">62-1032</strain>
    </source>
</reference>
<evidence type="ECO:0000256" key="4">
    <source>
        <dbReference type="ARBA" id="ARBA00022989"/>
    </source>
</evidence>
<feature type="transmembrane region" description="Helical" evidence="7">
    <location>
        <begin position="201"/>
        <end position="224"/>
    </location>
</feature>
<evidence type="ECO:0000256" key="2">
    <source>
        <dbReference type="ARBA" id="ARBA00022448"/>
    </source>
</evidence>
<dbReference type="GO" id="GO:0022857">
    <property type="term" value="F:transmembrane transporter activity"/>
    <property type="evidence" value="ECO:0007669"/>
    <property type="project" value="InterPro"/>
</dbReference>
<dbReference type="PIRSF" id="PIRSF006060">
    <property type="entry name" value="AA_transporter"/>
    <property type="match status" value="1"/>
</dbReference>
<keyword evidence="2" id="KW-0813">Transport</keyword>
<feature type="transmembrane region" description="Helical" evidence="7">
    <location>
        <begin position="248"/>
        <end position="265"/>
    </location>
</feature>
<feature type="transmembrane region" description="Helical" evidence="7">
    <location>
        <begin position="286"/>
        <end position="308"/>
    </location>
</feature>
<dbReference type="AlphaFoldDB" id="A0A1Y2G4B3"/>
<evidence type="ECO:0000313" key="9">
    <source>
        <dbReference type="Proteomes" id="UP000193467"/>
    </source>
</evidence>
<proteinExistence type="predicted"/>
<gene>
    <name evidence="8" type="ORF">BCR35DRAFT_72651</name>
</gene>
<dbReference type="OrthoDB" id="3900342at2759"/>
<keyword evidence="4 7" id="KW-1133">Transmembrane helix</keyword>
<dbReference type="GO" id="GO:0016020">
    <property type="term" value="C:membrane"/>
    <property type="evidence" value="ECO:0007669"/>
    <property type="project" value="UniProtKB-SubCell"/>
</dbReference>
<feature type="transmembrane region" description="Helical" evidence="7">
    <location>
        <begin position="55"/>
        <end position="78"/>
    </location>
</feature>
<evidence type="ECO:0000256" key="3">
    <source>
        <dbReference type="ARBA" id="ARBA00022692"/>
    </source>
</evidence>
<dbReference type="EMBL" id="MCGR01000002">
    <property type="protein sequence ID" value="ORY91640.1"/>
    <property type="molecule type" value="Genomic_DNA"/>
</dbReference>
<keyword evidence="3 7" id="KW-0812">Transmembrane</keyword>
<feature type="transmembrane region" description="Helical" evidence="7">
    <location>
        <begin position="387"/>
        <end position="407"/>
    </location>
</feature>
<feature type="transmembrane region" description="Helical" evidence="7">
    <location>
        <begin position="334"/>
        <end position="357"/>
    </location>
</feature>
<feature type="transmembrane region" description="Helical" evidence="7">
    <location>
        <begin position="413"/>
        <end position="437"/>
    </location>
</feature>
<name>A0A1Y2G4B3_9BASI</name>
<feature type="transmembrane region" description="Helical" evidence="7">
    <location>
        <begin position="488"/>
        <end position="506"/>
    </location>
</feature>
<dbReference type="Gene3D" id="1.20.1740.10">
    <property type="entry name" value="Amino acid/polyamine transporter I"/>
    <property type="match status" value="1"/>
</dbReference>
<sequence length="540" mass="58052">MSDDVLMKRNSKAPKDLMASRVVSALGDNDEAAFPSAPLQEGAAKMKVQFNGWSMAALCFVTMSTYSAWSATIVTGMYSGGPVTLVWGFLIVFVCSLCSASSLAEMVSIWPSAEGQIVWAEKLAPPQVAKGLRYYVGWLVSVGYIFMSASSSFIFSTVIVAFATFLNPSYLGSRWHTTLVCWGVISFALFTNVYGTRLFGLINYTISFIGAAIIVIVIIVMLSMNPHRNSASFVFTEFINATGWENKGIIFILGMVTAAYSIIGYDSVAHMAEEMLDPTRDAPKAMIGAILMSGATAVGFILTVLFTINDIESLASTPTGLPFLAMMYQATRNAAGSVVITLAVTICAPLASGMILASSGRVLMSFAREGGLPFSSFFAKVDRRKQLPLNALFFSAIVQALLALIYIGNTALFNSLLVLTVAALNISYAIPNGLMLFRARRLGLPKAPFSLGRLGIPINAVALSYNIVISFFLFFPNYLPVTALNMNYAAAIFGLVHIIMGLYWFWGGKASVECSARERQQAEGSKSTSMSLDAEAGTSG</sequence>
<evidence type="ECO:0000256" key="7">
    <source>
        <dbReference type="SAM" id="Phobius"/>
    </source>
</evidence>
<accession>A0A1Y2G4B3</accession>
<dbReference type="PANTHER" id="PTHR45649">
    <property type="entry name" value="AMINO-ACID PERMEASE BAT1"/>
    <property type="match status" value="1"/>
</dbReference>
<comment type="subcellular location">
    <subcellularLocation>
        <location evidence="1">Membrane</location>
        <topology evidence="1">Multi-pass membrane protein</topology>
    </subcellularLocation>
</comment>
<organism evidence="8 9">
    <name type="scientific">Leucosporidium creatinivorum</name>
    <dbReference type="NCBI Taxonomy" id="106004"/>
    <lineage>
        <taxon>Eukaryota</taxon>
        <taxon>Fungi</taxon>
        <taxon>Dikarya</taxon>
        <taxon>Basidiomycota</taxon>
        <taxon>Pucciniomycotina</taxon>
        <taxon>Microbotryomycetes</taxon>
        <taxon>Leucosporidiales</taxon>
        <taxon>Leucosporidium</taxon>
    </lineage>
</organism>
<keyword evidence="5 7" id="KW-0472">Membrane</keyword>
<dbReference type="Pfam" id="PF13520">
    <property type="entry name" value="AA_permease_2"/>
    <property type="match status" value="1"/>
</dbReference>
<evidence type="ECO:0000256" key="1">
    <source>
        <dbReference type="ARBA" id="ARBA00004141"/>
    </source>
</evidence>
<feature type="transmembrane region" description="Helical" evidence="7">
    <location>
        <begin position="84"/>
        <end position="104"/>
    </location>
</feature>
<evidence type="ECO:0000256" key="5">
    <source>
        <dbReference type="ARBA" id="ARBA00023136"/>
    </source>
</evidence>
<evidence type="ECO:0000313" key="8">
    <source>
        <dbReference type="EMBL" id="ORY91640.1"/>
    </source>
</evidence>
<keyword evidence="9" id="KW-1185">Reference proteome</keyword>
<dbReference type="InterPro" id="IPR002293">
    <property type="entry name" value="AA/rel_permease1"/>
</dbReference>
<dbReference type="InParanoid" id="A0A1Y2G4B3"/>
<dbReference type="PANTHER" id="PTHR45649:SF14">
    <property type="entry name" value="GABA PERMEASE"/>
    <property type="match status" value="1"/>
</dbReference>
<feature type="transmembrane region" description="Helical" evidence="7">
    <location>
        <begin position="458"/>
        <end position="476"/>
    </location>
</feature>
<dbReference type="Proteomes" id="UP000193467">
    <property type="component" value="Unassembled WGS sequence"/>
</dbReference>
<evidence type="ECO:0000256" key="6">
    <source>
        <dbReference type="SAM" id="MobiDB-lite"/>
    </source>
</evidence>
<comment type="caution">
    <text evidence="8">The sequence shown here is derived from an EMBL/GenBank/DDBJ whole genome shotgun (WGS) entry which is preliminary data.</text>
</comment>
<protein>
    <submittedName>
        <fullName evidence="8">Amino acid/polyamine transporter I</fullName>
    </submittedName>
</protein>
<feature type="compositionally biased region" description="Polar residues" evidence="6">
    <location>
        <begin position="522"/>
        <end position="531"/>
    </location>
</feature>
<feature type="region of interest" description="Disordered" evidence="6">
    <location>
        <begin position="520"/>
        <end position="540"/>
    </location>
</feature>
<feature type="transmembrane region" description="Helical" evidence="7">
    <location>
        <begin position="175"/>
        <end position="194"/>
    </location>
</feature>
<dbReference type="STRING" id="106004.A0A1Y2G4B3"/>